<feature type="region of interest" description="Disordered" evidence="1">
    <location>
        <begin position="1"/>
        <end position="22"/>
    </location>
</feature>
<reference evidence="3" key="2">
    <citation type="submission" date="2020-09" db="EMBL/GenBank/DDBJ databases">
        <authorList>
            <person name="Sun Q."/>
            <person name="Zhou Y."/>
        </authorList>
    </citation>
    <scope>NUCLEOTIDE SEQUENCE</scope>
    <source>
        <strain evidence="3">CGMCC 1.10749</strain>
    </source>
</reference>
<evidence type="ECO:0000313" key="4">
    <source>
        <dbReference type="Proteomes" id="UP000628079"/>
    </source>
</evidence>
<gene>
    <name evidence="3" type="ORF">GCM10011314_17350</name>
</gene>
<sequence length="326" mass="35626">MNTGDPASADVPAVSGVGSEAGPVGVDGVREFRDEQLLGAVLDHVDLSGSSWNRVDLTGSTMRSVDLSKVDLRNVALEQVRVRGAYLTGVEIWGEVEGLTVNGVDVGPLVEAELDRLHPERAALHPVDPDGYRAAWETLDGLWVGTVERARRLAESDPELLHESVEGEWSFVQTLRHLPFATSSWLSRAILGDPSPWHPLELPWDEMRPTPGVPQDRAARPTLDEVLELRRDRFERVRAYLADLTDERLAAMTDPVDGVGWPPAGESFPVRECLDTLLNEEWWHRQFAERDLAVLESRVAAGAGATTAEDGGGRHTGASPGGEERS</sequence>
<dbReference type="SUPFAM" id="SSF109854">
    <property type="entry name" value="DinB/YfiT-like putative metalloenzymes"/>
    <property type="match status" value="1"/>
</dbReference>
<proteinExistence type="predicted"/>
<protein>
    <recommendedName>
        <fullName evidence="2">DinB-like domain-containing protein</fullName>
    </recommendedName>
</protein>
<name>A0A8H9FUP7_9MICO</name>
<evidence type="ECO:0000259" key="2">
    <source>
        <dbReference type="Pfam" id="PF12867"/>
    </source>
</evidence>
<organism evidence="3 4">
    <name type="scientific">Knoellia flava</name>
    <dbReference type="NCBI Taxonomy" id="913969"/>
    <lineage>
        <taxon>Bacteria</taxon>
        <taxon>Bacillati</taxon>
        <taxon>Actinomycetota</taxon>
        <taxon>Actinomycetes</taxon>
        <taxon>Micrococcales</taxon>
        <taxon>Intrasporangiaceae</taxon>
        <taxon>Knoellia</taxon>
    </lineage>
</organism>
<accession>A0A8H9FUP7</accession>
<evidence type="ECO:0000313" key="3">
    <source>
        <dbReference type="EMBL" id="GGB78209.1"/>
    </source>
</evidence>
<reference evidence="3" key="1">
    <citation type="journal article" date="2014" name="Int. J. Syst. Evol. Microbiol.">
        <title>Complete genome sequence of Corynebacterium casei LMG S-19264T (=DSM 44701T), isolated from a smear-ripened cheese.</title>
        <authorList>
            <consortium name="US DOE Joint Genome Institute (JGI-PGF)"/>
            <person name="Walter F."/>
            <person name="Albersmeier A."/>
            <person name="Kalinowski J."/>
            <person name="Ruckert C."/>
        </authorList>
    </citation>
    <scope>NUCLEOTIDE SEQUENCE</scope>
    <source>
        <strain evidence="3">CGMCC 1.10749</strain>
    </source>
</reference>
<dbReference type="EMBL" id="BMEA01000001">
    <property type="protein sequence ID" value="GGB78209.1"/>
    <property type="molecule type" value="Genomic_DNA"/>
</dbReference>
<dbReference type="Gene3D" id="2.160.20.80">
    <property type="entry name" value="E3 ubiquitin-protein ligase SopA"/>
    <property type="match status" value="1"/>
</dbReference>
<comment type="caution">
    <text evidence="3">The sequence shown here is derived from an EMBL/GenBank/DDBJ whole genome shotgun (WGS) entry which is preliminary data.</text>
</comment>
<evidence type="ECO:0000256" key="1">
    <source>
        <dbReference type="SAM" id="MobiDB-lite"/>
    </source>
</evidence>
<dbReference type="InterPro" id="IPR024775">
    <property type="entry name" value="DinB-like"/>
</dbReference>
<dbReference type="Gene3D" id="1.20.120.450">
    <property type="entry name" value="dinb family like domain"/>
    <property type="match status" value="1"/>
</dbReference>
<dbReference type="InterPro" id="IPR034660">
    <property type="entry name" value="DinB/YfiT-like"/>
</dbReference>
<feature type="region of interest" description="Disordered" evidence="1">
    <location>
        <begin position="303"/>
        <end position="326"/>
    </location>
</feature>
<dbReference type="Proteomes" id="UP000628079">
    <property type="component" value="Unassembled WGS sequence"/>
</dbReference>
<dbReference type="InterPro" id="IPR001646">
    <property type="entry name" value="5peptide_repeat"/>
</dbReference>
<dbReference type="SUPFAM" id="SSF141571">
    <property type="entry name" value="Pentapeptide repeat-like"/>
    <property type="match status" value="1"/>
</dbReference>
<dbReference type="AlphaFoldDB" id="A0A8H9FUP7"/>
<feature type="domain" description="DinB-like" evidence="2">
    <location>
        <begin position="144"/>
        <end position="286"/>
    </location>
</feature>
<dbReference type="Pfam" id="PF12867">
    <property type="entry name" value="DinB_2"/>
    <property type="match status" value="1"/>
</dbReference>
<dbReference type="Pfam" id="PF00805">
    <property type="entry name" value="Pentapeptide"/>
    <property type="match status" value="1"/>
</dbReference>